<keyword evidence="1" id="KW-1133">Transmembrane helix</keyword>
<feature type="transmembrane region" description="Helical" evidence="1">
    <location>
        <begin position="40"/>
        <end position="64"/>
    </location>
</feature>
<organism evidence="2 3">
    <name type="scientific">Cryomorpha ignava</name>
    <dbReference type="NCBI Taxonomy" id="101383"/>
    <lineage>
        <taxon>Bacteria</taxon>
        <taxon>Pseudomonadati</taxon>
        <taxon>Bacteroidota</taxon>
        <taxon>Flavobacteriia</taxon>
        <taxon>Flavobacteriales</taxon>
        <taxon>Cryomorphaceae</taxon>
        <taxon>Cryomorpha</taxon>
    </lineage>
</organism>
<gene>
    <name evidence="2" type="ORF">G3O08_18185</name>
</gene>
<keyword evidence="1" id="KW-0472">Membrane</keyword>
<name>A0A7K3WVB1_9FLAO</name>
<dbReference type="AlphaFoldDB" id="A0A7K3WVB1"/>
<dbReference type="RefSeq" id="WP_163286880.1">
    <property type="nucleotide sequence ID" value="NZ_JAAGVY010000053.1"/>
</dbReference>
<feature type="transmembrane region" description="Helical" evidence="1">
    <location>
        <begin position="12"/>
        <end position="34"/>
    </location>
</feature>
<dbReference type="EMBL" id="JAAGVY010000053">
    <property type="protein sequence ID" value="NEN25424.1"/>
    <property type="molecule type" value="Genomic_DNA"/>
</dbReference>
<dbReference type="NCBIfam" id="TIGR03753">
    <property type="entry name" value="blh_monoox"/>
    <property type="match status" value="1"/>
</dbReference>
<feature type="transmembrane region" description="Helical" evidence="1">
    <location>
        <begin position="76"/>
        <end position="109"/>
    </location>
</feature>
<evidence type="ECO:0000313" key="3">
    <source>
        <dbReference type="Proteomes" id="UP000486602"/>
    </source>
</evidence>
<dbReference type="Proteomes" id="UP000486602">
    <property type="component" value="Unassembled WGS sequence"/>
</dbReference>
<evidence type="ECO:0000313" key="2">
    <source>
        <dbReference type="EMBL" id="NEN25424.1"/>
    </source>
</evidence>
<keyword evidence="3" id="KW-1185">Reference proteome</keyword>
<feature type="transmembrane region" description="Helical" evidence="1">
    <location>
        <begin position="205"/>
        <end position="232"/>
    </location>
</feature>
<feature type="transmembrane region" description="Helical" evidence="1">
    <location>
        <begin position="284"/>
        <end position="303"/>
    </location>
</feature>
<dbReference type="GO" id="GO:0003834">
    <property type="term" value="F:beta-carotene 15,15'-dioxygenase activity"/>
    <property type="evidence" value="ECO:0007669"/>
    <property type="project" value="UniProtKB-EC"/>
</dbReference>
<feature type="transmembrane region" description="Helical" evidence="1">
    <location>
        <begin position="169"/>
        <end position="190"/>
    </location>
</feature>
<feature type="transmembrane region" description="Helical" evidence="1">
    <location>
        <begin position="253"/>
        <end position="278"/>
    </location>
</feature>
<accession>A0A7K3WVB1</accession>
<reference evidence="2 3" key="1">
    <citation type="submission" date="2020-02" db="EMBL/GenBank/DDBJ databases">
        <title>Out from the shadows clarifying the taxonomy of the family Cryomorphaceae and related taxa by utilizing the GTDB taxonomic framework.</title>
        <authorList>
            <person name="Bowman J.P."/>
        </authorList>
    </citation>
    <scope>NUCLEOTIDE SEQUENCE [LARGE SCALE GENOMIC DNA]</scope>
    <source>
        <strain evidence="2 3">QSSC 1-22</strain>
    </source>
</reference>
<keyword evidence="2" id="KW-0223">Dioxygenase</keyword>
<keyword evidence="1" id="KW-0812">Transmembrane</keyword>
<sequence>MLVKSTGIYSIMTKAIFVFIASFLLILPFVFNAGDITLSSQLMICAPFLFFLGIPHGAIDNVLFLRGNQIKNREFIGVYLVIIASNIILWMILPSIAYLLFLLLSAYHFGQSQFSHYSDKPSLFYKALYFFWGVSILSGLVYFNIGEIQVLMNQQDEFAALSSLHEESIVLYTFLLATCITFVLLVFLSIKNLLDLEALFMETLVIALVLICFYLMPILIGFTLYFVILHSFKVLREEYLFLNSKKVVNSIGNFVKLVMPFTLLSIGGIALLFGLIYLNILSIPYGYLLLIVISSITLPHVFVMNRFYNLI</sequence>
<keyword evidence="2" id="KW-0560">Oxidoreductase</keyword>
<evidence type="ECO:0000256" key="1">
    <source>
        <dbReference type="SAM" id="Phobius"/>
    </source>
</evidence>
<dbReference type="EC" id="1.13.11.63" evidence="2"/>
<protein>
    <submittedName>
        <fullName evidence="2">Beta-carotene 15,15'-dioxygenase, Brp/Blh family</fullName>
        <ecNumber evidence="2">1.13.11.63</ecNumber>
    </submittedName>
</protein>
<proteinExistence type="predicted"/>
<dbReference type="Pfam" id="PF15461">
    <property type="entry name" value="BCD"/>
    <property type="match status" value="1"/>
</dbReference>
<feature type="transmembrane region" description="Helical" evidence="1">
    <location>
        <begin position="129"/>
        <end position="148"/>
    </location>
</feature>
<dbReference type="InterPro" id="IPR022270">
    <property type="entry name" value="Blh_diox"/>
</dbReference>
<comment type="caution">
    <text evidence="2">The sequence shown here is derived from an EMBL/GenBank/DDBJ whole genome shotgun (WGS) entry which is preliminary data.</text>
</comment>